<dbReference type="Pfam" id="PF05193">
    <property type="entry name" value="Peptidase_M16_C"/>
    <property type="match status" value="2"/>
</dbReference>
<dbReference type="GO" id="GO:0006508">
    <property type="term" value="P:proteolysis"/>
    <property type="evidence" value="ECO:0007669"/>
    <property type="project" value="UniProtKB-KW"/>
</dbReference>
<dbReference type="GO" id="GO:0008237">
    <property type="term" value="F:metallopeptidase activity"/>
    <property type="evidence" value="ECO:0007669"/>
    <property type="project" value="UniProtKB-KW"/>
</dbReference>
<evidence type="ECO:0000313" key="8">
    <source>
        <dbReference type="EMBL" id="SFN99363.1"/>
    </source>
</evidence>
<evidence type="ECO:0000256" key="2">
    <source>
        <dbReference type="ARBA" id="ARBA00022670"/>
    </source>
</evidence>
<feature type="domain" description="Peptidase M16 N-terminal" evidence="6">
    <location>
        <begin position="61"/>
        <end position="172"/>
    </location>
</feature>
<protein>
    <submittedName>
        <fullName evidence="8">Predicted Zn-dependent peptidase</fullName>
    </submittedName>
</protein>
<evidence type="ECO:0000256" key="1">
    <source>
        <dbReference type="ARBA" id="ARBA00007261"/>
    </source>
</evidence>
<dbReference type="GO" id="GO:0046872">
    <property type="term" value="F:metal ion binding"/>
    <property type="evidence" value="ECO:0007669"/>
    <property type="project" value="InterPro"/>
</dbReference>
<evidence type="ECO:0000259" key="6">
    <source>
        <dbReference type="Pfam" id="PF00675"/>
    </source>
</evidence>
<dbReference type="InterPro" id="IPR011765">
    <property type="entry name" value="Pept_M16_N"/>
</dbReference>
<dbReference type="InterPro" id="IPR050626">
    <property type="entry name" value="Peptidase_M16"/>
</dbReference>
<evidence type="ECO:0000256" key="3">
    <source>
        <dbReference type="ARBA" id="ARBA00022801"/>
    </source>
</evidence>
<dbReference type="Gene3D" id="3.30.830.10">
    <property type="entry name" value="Metalloenzyme, LuxS/M16 peptidase-like"/>
    <property type="match status" value="2"/>
</dbReference>
<dbReference type="PANTHER" id="PTHR43690:SF17">
    <property type="entry name" value="PROTEIN YHJJ"/>
    <property type="match status" value="1"/>
</dbReference>
<evidence type="ECO:0000256" key="4">
    <source>
        <dbReference type="ARBA" id="ARBA00022833"/>
    </source>
</evidence>
<name>A0A1I5DJH8_9FLAO</name>
<dbReference type="SUPFAM" id="SSF63411">
    <property type="entry name" value="LuxS/MPP-like metallohydrolase"/>
    <property type="match status" value="3"/>
</dbReference>
<organism evidence="8 9">
    <name type="scientific">Salegentibacter flavus</name>
    <dbReference type="NCBI Taxonomy" id="287099"/>
    <lineage>
        <taxon>Bacteria</taxon>
        <taxon>Pseudomonadati</taxon>
        <taxon>Bacteroidota</taxon>
        <taxon>Flavobacteriia</taxon>
        <taxon>Flavobacteriales</taxon>
        <taxon>Flavobacteriaceae</taxon>
        <taxon>Salegentibacter</taxon>
    </lineage>
</organism>
<keyword evidence="9" id="KW-1185">Reference proteome</keyword>
<dbReference type="STRING" id="287099.SAMN05660413_03363"/>
<dbReference type="PANTHER" id="PTHR43690">
    <property type="entry name" value="NARDILYSIN"/>
    <property type="match status" value="1"/>
</dbReference>
<dbReference type="EMBL" id="FOVL01000039">
    <property type="protein sequence ID" value="SFN99363.1"/>
    <property type="molecule type" value="Genomic_DNA"/>
</dbReference>
<accession>A0A1I5DJH8</accession>
<dbReference type="InterPro" id="IPR011249">
    <property type="entry name" value="Metalloenz_LuxS/M16"/>
</dbReference>
<dbReference type="AlphaFoldDB" id="A0A1I5DJH8"/>
<dbReference type="Proteomes" id="UP000199153">
    <property type="component" value="Unassembled WGS sequence"/>
</dbReference>
<feature type="domain" description="Peptidase M16 C-terminal" evidence="7">
    <location>
        <begin position="211"/>
        <end position="399"/>
    </location>
</feature>
<keyword evidence="5" id="KW-0482">Metalloprotease</keyword>
<dbReference type="Pfam" id="PF00675">
    <property type="entry name" value="Peptidase_M16"/>
    <property type="match status" value="1"/>
</dbReference>
<comment type="similarity">
    <text evidence="1">Belongs to the peptidase M16 family.</text>
</comment>
<keyword evidence="3" id="KW-0378">Hydrolase</keyword>
<dbReference type="InterPro" id="IPR007863">
    <property type="entry name" value="Peptidase_M16_C"/>
</dbReference>
<dbReference type="OrthoDB" id="9811314at2"/>
<evidence type="ECO:0000259" key="7">
    <source>
        <dbReference type="Pfam" id="PF05193"/>
    </source>
</evidence>
<sequence length="950" mass="110774">MRIQIIKYMIIILLVYGNTLTSYSQASETKRFDSTLIKNVLPNGLTYYIKHLPEAGNNITMQFFLNAGNRVETNEQPDVSHAIEHLAFRTTKNFPLGISNYSNLLKEAGMGGAGIDIQAFSGQRGTKYIFNTKPDSSGVDLGLLWFYDILGGLSLTDRDIDIERRTLIQEREGKMNMKARSKSNIDSKLSSKFFPCMNDLGESYIDQINNFDPDNLRKYYEDWYQPKNVAIAIIGNIPDVEGLQDKIMKRFSRFRNKKGAKNVPDCFSEYFSRPNQFEIIERKRDTTIHFANNNLEVKFFYRDSLIRSSKELQAAKRQVLWEMANEVLEDHLQPLTQSYSSNFKLGVRNTFKYERKPAATSISIEAEPKDLEYSITEVFSKINELQTYGLLPDKWEELKLNHLHNLEKANKIKKETPNLWIDDIERNFWQKEPLTPQKHSLLKAWMEQLELQDFNTFMDNYFGKVPRDIAIIKPEHSTWKVSEDDFRSLIHRNSVKPVLIEKTFTPEHLLSEKEVNKLKPKSISFLGENYKGSKEFLLQNGIRVVLLEDKNYKEKVSVWGFDSIGTANITNTNLYSVAKSPDIIKHAGIGNYNKFEVDRLLKSKNAEIQISPYIENKESGIKGQADLQNTELLFQMIYLYFTAPRKDKAAFKHWKRKELEIFLHPPSYSLHPKDFQNSIKNYFGKSKGDFWGGTYHFNGTREATYEGAFNAYQTIFSDFGNYTFIIRGGDEEALLPQIKKYLGNLNSQKVRTDKINHTVEKKEFPTGPQKVKLKPSEYYERDQVFYAINFTEKIESYDWKKHLMLKLLSALIWEMAMKFSSEEGIAAYYVYNGSEFDRNLSYFSAQLFFECFKDEVNVIQMASKELFKKIKEGNIKQGPFDKALNRIIRLYGKNGIKNDREKDLYDFFRHGITSGTSDEKEKFLHNLNKDDLHKFAKSFLREDHMFEFEM</sequence>
<feature type="domain" description="Peptidase M16 C-terminal" evidence="7">
    <location>
        <begin position="710"/>
        <end position="885"/>
    </location>
</feature>
<keyword evidence="4" id="KW-0862">Zinc</keyword>
<evidence type="ECO:0000313" key="9">
    <source>
        <dbReference type="Proteomes" id="UP000199153"/>
    </source>
</evidence>
<reference evidence="8 9" key="1">
    <citation type="submission" date="2016-10" db="EMBL/GenBank/DDBJ databases">
        <authorList>
            <person name="de Groot N.N."/>
        </authorList>
    </citation>
    <scope>NUCLEOTIDE SEQUENCE [LARGE SCALE GENOMIC DNA]</scope>
    <source>
        <strain evidence="8 9">DSM 17794</strain>
    </source>
</reference>
<proteinExistence type="inferred from homology"/>
<gene>
    <name evidence="8" type="ORF">SAMN05660413_03363</name>
</gene>
<keyword evidence="2" id="KW-0645">Protease</keyword>
<evidence type="ECO:0000256" key="5">
    <source>
        <dbReference type="ARBA" id="ARBA00023049"/>
    </source>
</evidence>